<organism evidence="2 3">
    <name type="scientific">Heliocybe sulcata</name>
    <dbReference type="NCBI Taxonomy" id="5364"/>
    <lineage>
        <taxon>Eukaryota</taxon>
        <taxon>Fungi</taxon>
        <taxon>Dikarya</taxon>
        <taxon>Basidiomycota</taxon>
        <taxon>Agaricomycotina</taxon>
        <taxon>Agaricomycetes</taxon>
        <taxon>Gloeophyllales</taxon>
        <taxon>Gloeophyllaceae</taxon>
        <taxon>Heliocybe</taxon>
    </lineage>
</organism>
<gene>
    <name evidence="2" type="ORF">OE88DRAFT_1351498</name>
</gene>
<proteinExistence type="predicted"/>
<feature type="region of interest" description="Disordered" evidence="1">
    <location>
        <begin position="117"/>
        <end position="175"/>
    </location>
</feature>
<accession>A0A5C3N5U3</accession>
<dbReference type="AlphaFoldDB" id="A0A5C3N5U3"/>
<reference evidence="2 3" key="1">
    <citation type="journal article" date="2019" name="Nat. Ecol. Evol.">
        <title>Megaphylogeny resolves global patterns of mushroom evolution.</title>
        <authorList>
            <person name="Varga T."/>
            <person name="Krizsan K."/>
            <person name="Foldi C."/>
            <person name="Dima B."/>
            <person name="Sanchez-Garcia M."/>
            <person name="Sanchez-Ramirez S."/>
            <person name="Szollosi G.J."/>
            <person name="Szarkandi J.G."/>
            <person name="Papp V."/>
            <person name="Albert L."/>
            <person name="Andreopoulos W."/>
            <person name="Angelini C."/>
            <person name="Antonin V."/>
            <person name="Barry K.W."/>
            <person name="Bougher N.L."/>
            <person name="Buchanan P."/>
            <person name="Buyck B."/>
            <person name="Bense V."/>
            <person name="Catcheside P."/>
            <person name="Chovatia M."/>
            <person name="Cooper J."/>
            <person name="Damon W."/>
            <person name="Desjardin D."/>
            <person name="Finy P."/>
            <person name="Geml J."/>
            <person name="Haridas S."/>
            <person name="Hughes K."/>
            <person name="Justo A."/>
            <person name="Karasinski D."/>
            <person name="Kautmanova I."/>
            <person name="Kiss B."/>
            <person name="Kocsube S."/>
            <person name="Kotiranta H."/>
            <person name="LaButti K.M."/>
            <person name="Lechner B.E."/>
            <person name="Liimatainen K."/>
            <person name="Lipzen A."/>
            <person name="Lukacs Z."/>
            <person name="Mihaltcheva S."/>
            <person name="Morgado L.N."/>
            <person name="Niskanen T."/>
            <person name="Noordeloos M.E."/>
            <person name="Ohm R.A."/>
            <person name="Ortiz-Santana B."/>
            <person name="Ovrebo C."/>
            <person name="Racz N."/>
            <person name="Riley R."/>
            <person name="Savchenko A."/>
            <person name="Shiryaev A."/>
            <person name="Soop K."/>
            <person name="Spirin V."/>
            <person name="Szebenyi C."/>
            <person name="Tomsovsky M."/>
            <person name="Tulloss R.E."/>
            <person name="Uehling J."/>
            <person name="Grigoriev I.V."/>
            <person name="Vagvolgyi C."/>
            <person name="Papp T."/>
            <person name="Martin F.M."/>
            <person name="Miettinen O."/>
            <person name="Hibbett D.S."/>
            <person name="Nagy L.G."/>
        </authorList>
    </citation>
    <scope>NUCLEOTIDE SEQUENCE [LARGE SCALE GENOMIC DNA]</scope>
    <source>
        <strain evidence="2 3">OMC1185</strain>
    </source>
</reference>
<feature type="compositionally biased region" description="Polar residues" evidence="1">
    <location>
        <begin position="146"/>
        <end position="156"/>
    </location>
</feature>
<dbReference type="OrthoDB" id="10653879at2759"/>
<evidence type="ECO:0000313" key="2">
    <source>
        <dbReference type="EMBL" id="TFK53169.1"/>
    </source>
</evidence>
<name>A0A5C3N5U3_9AGAM</name>
<keyword evidence="3" id="KW-1185">Reference proteome</keyword>
<sequence>MPLRYTVEHSDNLERCDIQMSADGSGRKLTLTIVPKGKLTSDPIKVEIGLQAPEDSVTPKNEGGDACSGRRTPGPETQQILDWVKSLPEGSATEPEVWTDDQVINFLVELRATNKFPAPFCTPKKTRSRLATRDRSPDRGPAAQGPSVSAKRTASDLQVGGLEAQRVVRSKSQSN</sequence>
<dbReference type="Proteomes" id="UP000305948">
    <property type="component" value="Unassembled WGS sequence"/>
</dbReference>
<evidence type="ECO:0000256" key="1">
    <source>
        <dbReference type="SAM" id="MobiDB-lite"/>
    </source>
</evidence>
<dbReference type="EMBL" id="ML213508">
    <property type="protein sequence ID" value="TFK53169.1"/>
    <property type="molecule type" value="Genomic_DNA"/>
</dbReference>
<evidence type="ECO:0000313" key="3">
    <source>
        <dbReference type="Proteomes" id="UP000305948"/>
    </source>
</evidence>
<protein>
    <submittedName>
        <fullName evidence="2">Uncharacterized protein</fullName>
    </submittedName>
</protein>
<feature type="region of interest" description="Disordered" evidence="1">
    <location>
        <begin position="54"/>
        <end position="77"/>
    </location>
</feature>